<dbReference type="PANTHER" id="PTHR31716">
    <property type="entry name" value="PROTEIN FMC1 HOMOLOG"/>
    <property type="match status" value="1"/>
</dbReference>
<dbReference type="PANTHER" id="PTHR31716:SF1">
    <property type="entry name" value="PROTEIN FMC1 HOMOLOG"/>
    <property type="match status" value="1"/>
</dbReference>
<proteinExistence type="inferred from homology"/>
<dbReference type="EMBL" id="UZAE01000851">
    <property type="protein sequence ID" value="VDN97798.1"/>
    <property type="molecule type" value="Genomic_DNA"/>
</dbReference>
<reference evidence="3 4" key="2">
    <citation type="submission" date="2018-11" db="EMBL/GenBank/DDBJ databases">
        <authorList>
            <consortium name="Pathogen Informatics"/>
        </authorList>
    </citation>
    <scope>NUCLEOTIDE SEQUENCE [LARGE SCALE GENOMIC DNA]</scope>
</reference>
<evidence type="ECO:0000313" key="5">
    <source>
        <dbReference type="WBParaSite" id="HNAJ_0000194001-mRNA-1"/>
    </source>
</evidence>
<evidence type="ECO:0000313" key="4">
    <source>
        <dbReference type="Proteomes" id="UP000278807"/>
    </source>
</evidence>
<dbReference type="OrthoDB" id="551431at2759"/>
<dbReference type="STRING" id="102285.A0A0R3T4F4"/>
<evidence type="ECO:0000256" key="2">
    <source>
        <dbReference type="ARBA" id="ARBA00013846"/>
    </source>
</evidence>
<dbReference type="WBParaSite" id="HNAJ_0000194001-mRNA-1">
    <property type="protein sequence ID" value="HNAJ_0000194001-mRNA-1"/>
    <property type="gene ID" value="HNAJ_0000194001"/>
</dbReference>
<comment type="similarity">
    <text evidence="1">Belongs to the FMC1 family.</text>
</comment>
<sequence length="89" mass="10098">MSSSTLLRAILRELRQTSTSPQFRQNEHTTEQSCSPMHESILLADTYLNLLQSVARHQELVNTYKCREKTTSEAANLVGLSLPKTYSDQ</sequence>
<organism evidence="5">
    <name type="scientific">Rodentolepis nana</name>
    <name type="common">Dwarf tapeworm</name>
    <name type="synonym">Hymenolepis nana</name>
    <dbReference type="NCBI Taxonomy" id="102285"/>
    <lineage>
        <taxon>Eukaryota</taxon>
        <taxon>Metazoa</taxon>
        <taxon>Spiralia</taxon>
        <taxon>Lophotrochozoa</taxon>
        <taxon>Platyhelminthes</taxon>
        <taxon>Cestoda</taxon>
        <taxon>Eucestoda</taxon>
        <taxon>Cyclophyllidea</taxon>
        <taxon>Hymenolepididae</taxon>
        <taxon>Rodentolepis</taxon>
    </lineage>
</organism>
<reference evidence="5" key="1">
    <citation type="submission" date="2017-02" db="UniProtKB">
        <authorList>
            <consortium name="WormBaseParasite"/>
        </authorList>
    </citation>
    <scope>IDENTIFICATION</scope>
</reference>
<protein>
    <recommendedName>
        <fullName evidence="2">Protein FMC1 homolog</fullName>
    </recommendedName>
</protein>
<accession>A0A0R3T4F4</accession>
<dbReference type="AlphaFoldDB" id="A0A0R3T4F4"/>
<dbReference type="GO" id="GO:0005739">
    <property type="term" value="C:mitochondrion"/>
    <property type="evidence" value="ECO:0007669"/>
    <property type="project" value="TreeGrafter"/>
</dbReference>
<name>A0A0R3T4F4_RODNA</name>
<dbReference type="Proteomes" id="UP000278807">
    <property type="component" value="Unassembled WGS sequence"/>
</dbReference>
<keyword evidence="4" id="KW-1185">Reference proteome</keyword>
<gene>
    <name evidence="3" type="ORF">HNAJ_LOCUS1939</name>
</gene>
<evidence type="ECO:0000313" key="3">
    <source>
        <dbReference type="EMBL" id="VDN97798.1"/>
    </source>
</evidence>
<evidence type="ECO:0000256" key="1">
    <source>
        <dbReference type="ARBA" id="ARBA00009058"/>
    </source>
</evidence>
<dbReference type="InterPro" id="IPR037667">
    <property type="entry name" value="FMC1_homologue"/>
</dbReference>